<dbReference type="InterPro" id="IPR015915">
    <property type="entry name" value="Kelch-typ_b-propeller"/>
</dbReference>
<accession>A0AAN5D8V3</accession>
<evidence type="ECO:0000313" key="6">
    <source>
        <dbReference type="Proteomes" id="UP001328107"/>
    </source>
</evidence>
<evidence type="ECO:0000313" key="5">
    <source>
        <dbReference type="EMBL" id="GMR58609.1"/>
    </source>
</evidence>
<dbReference type="Gene3D" id="3.30.710.10">
    <property type="entry name" value="Potassium Channel Kv1.1, Chain A"/>
    <property type="match status" value="1"/>
</dbReference>
<evidence type="ECO:0000256" key="2">
    <source>
        <dbReference type="ARBA" id="ARBA00022737"/>
    </source>
</evidence>
<evidence type="ECO:0000259" key="4">
    <source>
        <dbReference type="PROSITE" id="PS50097"/>
    </source>
</evidence>
<dbReference type="FunFam" id="1.25.40.420:FF:000001">
    <property type="entry name" value="Kelch-like family member 12"/>
    <property type="match status" value="1"/>
</dbReference>
<dbReference type="Gene3D" id="2.120.10.80">
    <property type="entry name" value="Kelch-type beta propeller"/>
    <property type="match status" value="2"/>
</dbReference>
<dbReference type="SMART" id="SM00225">
    <property type="entry name" value="BTB"/>
    <property type="match status" value="1"/>
</dbReference>
<dbReference type="SMART" id="SM00875">
    <property type="entry name" value="BACK"/>
    <property type="match status" value="1"/>
</dbReference>
<gene>
    <name evidence="5" type="ORF">PMAYCL1PPCAC_28804</name>
</gene>
<dbReference type="Pfam" id="PF00651">
    <property type="entry name" value="BTB"/>
    <property type="match status" value="1"/>
</dbReference>
<reference evidence="6" key="1">
    <citation type="submission" date="2022-10" db="EMBL/GenBank/DDBJ databases">
        <title>Genome assembly of Pristionchus species.</title>
        <authorList>
            <person name="Yoshida K."/>
            <person name="Sommer R.J."/>
        </authorList>
    </citation>
    <scope>NUCLEOTIDE SEQUENCE [LARGE SCALE GENOMIC DNA]</scope>
    <source>
        <strain evidence="6">RS5460</strain>
    </source>
</reference>
<organism evidence="5 6">
    <name type="scientific">Pristionchus mayeri</name>
    <dbReference type="NCBI Taxonomy" id="1317129"/>
    <lineage>
        <taxon>Eukaryota</taxon>
        <taxon>Metazoa</taxon>
        <taxon>Ecdysozoa</taxon>
        <taxon>Nematoda</taxon>
        <taxon>Chromadorea</taxon>
        <taxon>Rhabditida</taxon>
        <taxon>Rhabditina</taxon>
        <taxon>Diplogasteromorpha</taxon>
        <taxon>Diplogasteroidea</taxon>
        <taxon>Neodiplogasteridae</taxon>
        <taxon>Pristionchus</taxon>
    </lineage>
</organism>
<keyword evidence="6" id="KW-1185">Reference proteome</keyword>
<dbReference type="SUPFAM" id="SSF117281">
    <property type="entry name" value="Kelch motif"/>
    <property type="match status" value="1"/>
</dbReference>
<sequence>MCNQPESERAPAPPLSPPPRLEPSQVRVWRWAPSAAVSHPTGERDRLQAYRGIAGGAHGQAVRVPAASFWRPTIRMNDDHSYAATRFVAGDYRRNGQGSSEEQVPLMSSFHCSSSTSFASFLAPPPDVQEIVDSHYPPVVLTSLSELREDEQLCDVELEAEGETILAHRVVLAASIPYFRAMFVSSQMKETNQRRIVLCDISSVALRQLVNYVYTSRLLISADNVQQLLFAASILQMDAVSDHCQKYMSQWLTAQNCISLRQFAEQHNCSSLLLSTDAFAVEHFAEIRLMPDFLSIPFSHIRDLISRSDLNVNNEQEVFETVLQWLGEESDRQSHLPDLLQHVRLTQLSCSYLQDVVMKHPLIATEPSCMQQVAAACCTLFAGLSGAGMGTSSYNSVPGPSKTSENTGEYAALLPMMEGEGRERRNHDQSPSDVLRPLSPVGGRVWPRKSVAGVIFCVGGRGTAGDPFRSVEAYDWRRNRWFTIAEMTTQRRHVGVVSTQGKLYAIGGHDGANHLATAECYDPAERMWKPLSPMRTCRRGIAVGALEDAIYAVGGLDDAACFQTVERYDIESNSWTNVAKMNIQRGGVGVAALGKFLFAVGGNDGTSSLDSCERYDPHLDKWRLVARMRNRRAGAGVCVMDGFLYAIGGFDDNAPLATCERYDMRKDEWKQLADMSCARGGVGVAAMGGLVYAIGGHDGMRYLNSVEAYDPVLNQWRPVSSIKECRAGAGVAWSDVRLANLLSPKHTHESGCAPYNGIAPCV</sequence>
<feature type="domain" description="BTB" evidence="4">
    <location>
        <begin position="154"/>
        <end position="222"/>
    </location>
</feature>
<dbReference type="PROSITE" id="PS50097">
    <property type="entry name" value="BTB"/>
    <property type="match status" value="1"/>
</dbReference>
<evidence type="ECO:0000256" key="1">
    <source>
        <dbReference type="ARBA" id="ARBA00022441"/>
    </source>
</evidence>
<dbReference type="AlphaFoldDB" id="A0AAN5D8V3"/>
<dbReference type="Gene3D" id="1.25.40.420">
    <property type="match status" value="1"/>
</dbReference>
<dbReference type="Pfam" id="PF01344">
    <property type="entry name" value="Kelch_1"/>
    <property type="match status" value="6"/>
</dbReference>
<dbReference type="PANTHER" id="PTHR24412:SF480">
    <property type="entry name" value="KELCH-LIKE PROTEIN 8"/>
    <property type="match status" value="1"/>
</dbReference>
<feature type="region of interest" description="Disordered" evidence="3">
    <location>
        <begin position="1"/>
        <end position="22"/>
    </location>
</feature>
<keyword evidence="2" id="KW-0677">Repeat</keyword>
<feature type="compositionally biased region" description="Pro residues" evidence="3">
    <location>
        <begin position="11"/>
        <end position="21"/>
    </location>
</feature>
<dbReference type="SMART" id="SM00612">
    <property type="entry name" value="Kelch"/>
    <property type="match status" value="6"/>
</dbReference>
<dbReference type="PANTHER" id="PTHR24412">
    <property type="entry name" value="KELCH PROTEIN"/>
    <property type="match status" value="1"/>
</dbReference>
<dbReference type="InterPro" id="IPR000210">
    <property type="entry name" value="BTB/POZ_dom"/>
</dbReference>
<evidence type="ECO:0000256" key="3">
    <source>
        <dbReference type="SAM" id="MobiDB-lite"/>
    </source>
</evidence>
<dbReference type="Pfam" id="PF07707">
    <property type="entry name" value="BACK"/>
    <property type="match status" value="1"/>
</dbReference>
<comment type="caution">
    <text evidence="5">The sequence shown here is derived from an EMBL/GenBank/DDBJ whole genome shotgun (WGS) entry which is preliminary data.</text>
</comment>
<proteinExistence type="predicted"/>
<keyword evidence="1" id="KW-0880">Kelch repeat</keyword>
<dbReference type="Proteomes" id="UP001328107">
    <property type="component" value="Unassembled WGS sequence"/>
</dbReference>
<protein>
    <recommendedName>
        <fullName evidence="4">BTB domain-containing protein</fullName>
    </recommendedName>
</protein>
<dbReference type="EMBL" id="BTRK01000006">
    <property type="protein sequence ID" value="GMR58609.1"/>
    <property type="molecule type" value="Genomic_DNA"/>
</dbReference>
<dbReference type="InterPro" id="IPR011333">
    <property type="entry name" value="SKP1/BTB/POZ_sf"/>
</dbReference>
<name>A0AAN5D8V3_9BILA</name>
<dbReference type="InterPro" id="IPR011705">
    <property type="entry name" value="BACK"/>
</dbReference>
<dbReference type="InterPro" id="IPR006652">
    <property type="entry name" value="Kelch_1"/>
</dbReference>
<dbReference type="SUPFAM" id="SSF54695">
    <property type="entry name" value="POZ domain"/>
    <property type="match status" value="1"/>
</dbReference>